<feature type="domain" description="C2H2-type" evidence="8">
    <location>
        <begin position="450"/>
        <end position="478"/>
    </location>
</feature>
<protein>
    <submittedName>
        <fullName evidence="10">Uncharacterized protein</fullName>
    </submittedName>
</protein>
<keyword evidence="3 5" id="KW-0863">Zinc-finger</keyword>
<feature type="binding site" evidence="6">
    <location>
        <position position="12"/>
    </location>
    <ligand>
        <name>Zn(2+)</name>
        <dbReference type="ChEBI" id="CHEBI:29105"/>
    </ligand>
</feature>
<feature type="compositionally biased region" description="Basic and acidic residues" evidence="7">
    <location>
        <begin position="159"/>
        <end position="168"/>
    </location>
</feature>
<feature type="domain" description="ZAD" evidence="9">
    <location>
        <begin position="7"/>
        <end position="84"/>
    </location>
</feature>
<name>A0A8R2HN00_BOMMO</name>
<evidence type="ECO:0000313" key="10">
    <source>
        <dbReference type="EnsemblMetazoa" id="XP_021204027.1"/>
    </source>
</evidence>
<keyword evidence="4 6" id="KW-0862">Zinc</keyword>
<evidence type="ECO:0000256" key="2">
    <source>
        <dbReference type="ARBA" id="ARBA00022737"/>
    </source>
</evidence>
<feature type="domain" description="C2H2-type" evidence="8">
    <location>
        <begin position="390"/>
        <end position="418"/>
    </location>
</feature>
<feature type="binding site" evidence="6">
    <location>
        <position position="60"/>
    </location>
    <ligand>
        <name>Zn(2+)</name>
        <dbReference type="ChEBI" id="CHEBI:29105"/>
    </ligand>
</feature>
<dbReference type="Gene3D" id="3.40.1800.20">
    <property type="match status" value="1"/>
</dbReference>
<keyword evidence="1 6" id="KW-0479">Metal-binding</keyword>
<evidence type="ECO:0000313" key="11">
    <source>
        <dbReference type="Proteomes" id="UP000005204"/>
    </source>
</evidence>
<dbReference type="AlphaFoldDB" id="A0A8R2HN00"/>
<dbReference type="SMART" id="SM00355">
    <property type="entry name" value="ZnF_C2H2"/>
    <property type="match status" value="7"/>
</dbReference>
<dbReference type="Pfam" id="PF07776">
    <property type="entry name" value="zf-AD"/>
    <property type="match status" value="1"/>
</dbReference>
<dbReference type="InterPro" id="IPR012934">
    <property type="entry name" value="Znf_AD"/>
</dbReference>
<dbReference type="SUPFAM" id="SSF57716">
    <property type="entry name" value="Glucocorticoid receptor-like (DNA-binding domain)"/>
    <property type="match status" value="1"/>
</dbReference>
<dbReference type="GO" id="GO:0000977">
    <property type="term" value="F:RNA polymerase II transcription regulatory region sequence-specific DNA binding"/>
    <property type="evidence" value="ECO:0007669"/>
    <property type="project" value="TreeGrafter"/>
</dbReference>
<feature type="binding site" evidence="6">
    <location>
        <position position="57"/>
    </location>
    <ligand>
        <name>Zn(2+)</name>
        <dbReference type="ChEBI" id="CHEBI:29105"/>
    </ligand>
</feature>
<evidence type="ECO:0000256" key="7">
    <source>
        <dbReference type="SAM" id="MobiDB-lite"/>
    </source>
</evidence>
<feature type="region of interest" description="Disordered" evidence="7">
    <location>
        <begin position="141"/>
        <end position="173"/>
    </location>
</feature>
<evidence type="ECO:0000259" key="8">
    <source>
        <dbReference type="PROSITE" id="PS50157"/>
    </source>
</evidence>
<evidence type="ECO:0000256" key="6">
    <source>
        <dbReference type="PROSITE-ProRule" id="PRU01263"/>
    </source>
</evidence>
<dbReference type="PROSITE" id="PS50157">
    <property type="entry name" value="ZINC_FINGER_C2H2_2"/>
    <property type="match status" value="3"/>
</dbReference>
<evidence type="ECO:0000256" key="1">
    <source>
        <dbReference type="ARBA" id="ARBA00022723"/>
    </source>
</evidence>
<reference evidence="11" key="1">
    <citation type="journal article" date="2008" name="Insect Biochem. Mol. Biol.">
        <title>The genome of a lepidopteran model insect, the silkworm Bombyx mori.</title>
        <authorList>
            <consortium name="International Silkworm Genome Consortium"/>
        </authorList>
    </citation>
    <scope>NUCLEOTIDE SEQUENCE [LARGE SCALE GENOMIC DNA]</scope>
    <source>
        <strain evidence="11">p50T</strain>
    </source>
</reference>
<evidence type="ECO:0000256" key="3">
    <source>
        <dbReference type="ARBA" id="ARBA00022771"/>
    </source>
</evidence>
<feature type="domain" description="C2H2-type" evidence="8">
    <location>
        <begin position="363"/>
        <end position="385"/>
    </location>
</feature>
<dbReference type="GO" id="GO:0005634">
    <property type="term" value="C:nucleus"/>
    <property type="evidence" value="ECO:0007669"/>
    <property type="project" value="InterPro"/>
</dbReference>
<dbReference type="PROSITE" id="PS51915">
    <property type="entry name" value="ZAD"/>
    <property type="match status" value="1"/>
</dbReference>
<accession>A0A8R2HN00</accession>
<evidence type="ECO:0000256" key="4">
    <source>
        <dbReference type="ARBA" id="ARBA00022833"/>
    </source>
</evidence>
<keyword evidence="11" id="KW-1185">Reference proteome</keyword>
<evidence type="ECO:0000259" key="9">
    <source>
        <dbReference type="PROSITE" id="PS51915"/>
    </source>
</evidence>
<sequence length="484" mass="55637">MENSGGNMCRCCASEGVYKDLNTTYHWMGEEEVYGDMLKDCFNVQLSVPESSDGGICEVCITQLRNAINFKKQVLLTEEQFKKHVQKVFKTSIVKVEALADDDSTDANVTDDGLSEPEFDEVPIKTEHVAETVTVGDEIKPKKRAAPIKASTSRTKKSKSSDAESPKKRESRKKKCIIITSRKAELRRKKKYIKITPQDDERDAVNVKLRRVTEIQKLVEAIRVILLCSNATPIRKYGSIGYQCNFCDKEHDDPRDLKVHTLSSHKEADKLKFLQKHRGINTLKVKLDATCLRCELCDTPSDDVEQLIDHLTLKHDKSFPSNLKNFIVPFKFETSQTICALCRTEFSNFKILLQHMNVHYRNHVCETCGNGFVNKRILQCHMYRHRTGEFSCSYCAKVFDTRIKQRDHERAIHICDNKRSKCGYCGEKFNDYTKKNEHEIKVHGAKPIVLKCSACEKTFDNQRSLSSHTKRYHLMERPLPKKAD</sequence>
<dbReference type="PANTHER" id="PTHR24409:SF295">
    <property type="entry name" value="AZ2-RELATED"/>
    <property type="match status" value="1"/>
</dbReference>
<dbReference type="InterPro" id="IPR013087">
    <property type="entry name" value="Znf_C2H2_type"/>
</dbReference>
<dbReference type="GO" id="GO:0000981">
    <property type="term" value="F:DNA-binding transcription factor activity, RNA polymerase II-specific"/>
    <property type="evidence" value="ECO:0007669"/>
    <property type="project" value="TreeGrafter"/>
</dbReference>
<feature type="binding site" evidence="6">
    <location>
        <position position="9"/>
    </location>
    <ligand>
        <name>Zn(2+)</name>
        <dbReference type="ChEBI" id="CHEBI:29105"/>
    </ligand>
</feature>
<organism evidence="10 11">
    <name type="scientific">Bombyx mori</name>
    <name type="common">Silk moth</name>
    <dbReference type="NCBI Taxonomy" id="7091"/>
    <lineage>
        <taxon>Eukaryota</taxon>
        <taxon>Metazoa</taxon>
        <taxon>Ecdysozoa</taxon>
        <taxon>Arthropoda</taxon>
        <taxon>Hexapoda</taxon>
        <taxon>Insecta</taxon>
        <taxon>Pterygota</taxon>
        <taxon>Neoptera</taxon>
        <taxon>Endopterygota</taxon>
        <taxon>Lepidoptera</taxon>
        <taxon>Glossata</taxon>
        <taxon>Ditrysia</taxon>
        <taxon>Bombycoidea</taxon>
        <taxon>Bombycidae</taxon>
        <taxon>Bombycinae</taxon>
        <taxon>Bombyx</taxon>
    </lineage>
</organism>
<evidence type="ECO:0000256" key="5">
    <source>
        <dbReference type="PROSITE-ProRule" id="PRU00042"/>
    </source>
</evidence>
<dbReference type="PANTHER" id="PTHR24409">
    <property type="entry name" value="ZINC FINGER PROTEIN 142"/>
    <property type="match status" value="1"/>
</dbReference>
<dbReference type="EnsemblMetazoa" id="XM_021348352.2">
    <property type="protein sequence ID" value="XP_021204027.1"/>
    <property type="gene ID" value="LOC101746942"/>
</dbReference>
<dbReference type="Gene3D" id="3.30.160.60">
    <property type="entry name" value="Classic Zinc Finger"/>
    <property type="match status" value="2"/>
</dbReference>
<dbReference type="PROSITE" id="PS00028">
    <property type="entry name" value="ZINC_FINGER_C2H2_1"/>
    <property type="match status" value="4"/>
</dbReference>
<dbReference type="InterPro" id="IPR036236">
    <property type="entry name" value="Znf_C2H2_sf"/>
</dbReference>
<keyword evidence="2" id="KW-0677">Repeat</keyword>
<dbReference type="GO" id="GO:0008270">
    <property type="term" value="F:zinc ion binding"/>
    <property type="evidence" value="ECO:0007669"/>
    <property type="project" value="UniProtKB-UniRule"/>
</dbReference>
<reference evidence="10" key="2">
    <citation type="submission" date="2022-06" db="UniProtKB">
        <authorList>
            <consortium name="EnsemblMetazoa"/>
        </authorList>
    </citation>
    <scope>IDENTIFICATION</scope>
    <source>
        <strain evidence="10">p50T (Dazao)</strain>
    </source>
</reference>
<dbReference type="SMART" id="SM00868">
    <property type="entry name" value="zf-AD"/>
    <property type="match status" value="2"/>
</dbReference>
<proteinExistence type="predicted"/>
<dbReference type="SUPFAM" id="SSF57667">
    <property type="entry name" value="beta-beta-alpha zinc fingers"/>
    <property type="match status" value="2"/>
</dbReference>
<dbReference type="Proteomes" id="UP000005204">
    <property type="component" value="Unassembled WGS sequence"/>
</dbReference>